<proteinExistence type="predicted"/>
<comment type="caution">
    <text evidence="2">The sequence shown here is derived from an EMBL/GenBank/DDBJ whole genome shotgun (WGS) entry which is preliminary data.</text>
</comment>
<reference evidence="2 3" key="1">
    <citation type="submission" date="2019-07" db="EMBL/GenBank/DDBJ databases">
        <title>Whole genome shotgun sequence of Pseudonocardia asaccharolytica NBRC 16224.</title>
        <authorList>
            <person name="Hosoyama A."/>
            <person name="Uohara A."/>
            <person name="Ohji S."/>
            <person name="Ichikawa N."/>
        </authorList>
    </citation>
    <scope>NUCLEOTIDE SEQUENCE [LARGE SCALE GENOMIC DNA]</scope>
    <source>
        <strain evidence="2 3">NBRC 16224</strain>
    </source>
</reference>
<dbReference type="EMBL" id="BJVI01000083">
    <property type="protein sequence ID" value="GEL20671.1"/>
    <property type="molecule type" value="Genomic_DNA"/>
</dbReference>
<dbReference type="AlphaFoldDB" id="A0A511D780"/>
<accession>A0A511D780</accession>
<dbReference type="STRING" id="1123024.GCA_000423625_01972"/>
<evidence type="ECO:0000313" key="3">
    <source>
        <dbReference type="Proteomes" id="UP000321328"/>
    </source>
</evidence>
<protein>
    <recommendedName>
        <fullName evidence="4">DUF4192 domain-containing protein</fullName>
    </recommendedName>
</protein>
<keyword evidence="3" id="KW-1185">Reference proteome</keyword>
<evidence type="ECO:0000313" key="2">
    <source>
        <dbReference type="EMBL" id="GEL20671.1"/>
    </source>
</evidence>
<organism evidence="2 3">
    <name type="scientific">Pseudonocardia asaccharolytica DSM 44247 = NBRC 16224</name>
    <dbReference type="NCBI Taxonomy" id="1123024"/>
    <lineage>
        <taxon>Bacteria</taxon>
        <taxon>Bacillati</taxon>
        <taxon>Actinomycetota</taxon>
        <taxon>Actinomycetes</taxon>
        <taxon>Pseudonocardiales</taxon>
        <taxon>Pseudonocardiaceae</taxon>
        <taxon>Pseudonocardia</taxon>
    </lineage>
</organism>
<feature type="region of interest" description="Disordered" evidence="1">
    <location>
        <begin position="15"/>
        <end position="36"/>
    </location>
</feature>
<dbReference type="InterPro" id="IPR025447">
    <property type="entry name" value="DUF4192"/>
</dbReference>
<dbReference type="Pfam" id="PF13830">
    <property type="entry name" value="DUF4192"/>
    <property type="match status" value="1"/>
</dbReference>
<evidence type="ECO:0000256" key="1">
    <source>
        <dbReference type="SAM" id="MobiDB-lite"/>
    </source>
</evidence>
<name>A0A511D780_9PSEU</name>
<sequence length="358" mass="36107">MLAVSGTPAHAAVMTSLGVPDHPSTRPGLPRPATARVRDPGELVAVVPVLLGFHPGDSLVVIGIGDAGDDSGGRLGLTLRIDLPPPADTVPVCRAAAETMSASSPAGAVVIVLGGSAGAGVPRPDIATAVTDELEAIGIGVHATIWARDTAAGAPWACYPPCGCSGELPDPAATVAAAAAVAAGQVVYADRAELERQVTPADAERLRRRDRLLNRVFDAAAVPGVSPASEQATLDAALVAAEAGRLELDDAGVVALAVALQVPEVRDRALVECVGRRAAAAEQLWAALTRELPDPEAADAATLLAVAALARGDGALANVALNRAQQAWPGHRLSAVLGEAVASGFGPVQVRRWLGTDG</sequence>
<gene>
    <name evidence="2" type="ORF">PA7_45080</name>
</gene>
<evidence type="ECO:0008006" key="4">
    <source>
        <dbReference type="Google" id="ProtNLM"/>
    </source>
</evidence>
<dbReference type="Proteomes" id="UP000321328">
    <property type="component" value="Unassembled WGS sequence"/>
</dbReference>